<reference evidence="2 3" key="1">
    <citation type="submission" date="2021-01" db="EMBL/GenBank/DDBJ databases">
        <title>Biogeographic distribution of Paracoccus.</title>
        <authorList>
            <person name="Hollensteiner J."/>
            <person name="Leineberger J."/>
            <person name="Brinkhoff T."/>
            <person name="Daniel R."/>
        </authorList>
    </citation>
    <scope>NUCLEOTIDE SEQUENCE [LARGE SCALE GENOMIC DNA]</scope>
    <source>
        <strain evidence="2 3">KCTC 22803</strain>
    </source>
</reference>
<keyword evidence="3" id="KW-1185">Reference proteome</keyword>
<protein>
    <submittedName>
        <fullName evidence="2">Glycosyltransferase family 25 protein</fullName>
    </submittedName>
</protein>
<evidence type="ECO:0000259" key="1">
    <source>
        <dbReference type="Pfam" id="PF01755"/>
    </source>
</evidence>
<dbReference type="Pfam" id="PF01755">
    <property type="entry name" value="Glyco_transf_25"/>
    <property type="match status" value="1"/>
</dbReference>
<sequence>MQRWPIFVLTLPGDEERRAPLLRRLDGFGLDYELFMGVDGRAGLPDDYRGMVDPDAARDRLGYSMTDGEFACALSHRAIYARLCDDNLPGAIILEDDAQLADGFADFIRSDCYQKLPMTLIDYAFGRALPLLRHRPTGGQPWVLRRAVQGTVTTAYTLRQDAARRLLDATTPVSHPADWPVDLFQVGAWMCVPRLAWHDAPGQRVSHLDKERQSDKVPKRQQRGFWGTIRSRISVRVGRAKGQR</sequence>
<dbReference type="EMBL" id="CP067136">
    <property type="protein sequence ID" value="WCR06442.1"/>
    <property type="molecule type" value="Genomic_DNA"/>
</dbReference>
<dbReference type="RefSeq" id="WP_271884185.1">
    <property type="nucleotide sequence ID" value="NZ_CP067136.1"/>
</dbReference>
<gene>
    <name evidence="2" type="ORF">JHX87_13210</name>
</gene>
<dbReference type="InterPro" id="IPR002654">
    <property type="entry name" value="Glyco_trans_25"/>
</dbReference>
<feature type="domain" description="Glycosyl transferase family 25" evidence="1">
    <location>
        <begin position="5"/>
        <end position="109"/>
    </location>
</feature>
<dbReference type="CDD" id="cd06532">
    <property type="entry name" value="Glyco_transf_25"/>
    <property type="match status" value="1"/>
</dbReference>
<proteinExistence type="predicted"/>
<organism evidence="2 3">
    <name type="scientific">Paracoccus fistulariae</name>
    <dbReference type="NCBI Taxonomy" id="658446"/>
    <lineage>
        <taxon>Bacteria</taxon>
        <taxon>Pseudomonadati</taxon>
        <taxon>Pseudomonadota</taxon>
        <taxon>Alphaproteobacteria</taxon>
        <taxon>Rhodobacterales</taxon>
        <taxon>Paracoccaceae</taxon>
        <taxon>Paracoccus</taxon>
    </lineage>
</organism>
<dbReference type="Proteomes" id="UP001219349">
    <property type="component" value="Chromosome"/>
</dbReference>
<accession>A0ABY7SK89</accession>
<name>A0ABY7SK89_9RHOB</name>
<evidence type="ECO:0000313" key="3">
    <source>
        <dbReference type="Proteomes" id="UP001219349"/>
    </source>
</evidence>
<evidence type="ECO:0000313" key="2">
    <source>
        <dbReference type="EMBL" id="WCR06442.1"/>
    </source>
</evidence>